<dbReference type="EMBL" id="SZNK01000001">
    <property type="protein sequence ID" value="TKI58339.1"/>
    <property type="molecule type" value="Genomic_DNA"/>
</dbReference>
<evidence type="ECO:0000256" key="7">
    <source>
        <dbReference type="PROSITE-ProRule" id="PRU00169"/>
    </source>
</evidence>
<dbReference type="PANTHER" id="PTHR48111">
    <property type="entry name" value="REGULATOR OF RPOS"/>
    <property type="match status" value="1"/>
</dbReference>
<dbReference type="GO" id="GO:0005829">
    <property type="term" value="C:cytosol"/>
    <property type="evidence" value="ECO:0007669"/>
    <property type="project" value="TreeGrafter"/>
</dbReference>
<dbReference type="InterPro" id="IPR036388">
    <property type="entry name" value="WH-like_DNA-bd_sf"/>
</dbReference>
<proteinExistence type="predicted"/>
<dbReference type="InterPro" id="IPR039420">
    <property type="entry name" value="WalR-like"/>
</dbReference>
<reference evidence="11 12" key="1">
    <citation type="submission" date="2019-04" db="EMBL/GenBank/DDBJ databases">
        <title>Whole genome sequencing of Brevibacillus sp. TGS2-1.</title>
        <authorList>
            <person name="Choi A."/>
        </authorList>
    </citation>
    <scope>NUCLEOTIDE SEQUENCE [LARGE SCALE GENOMIC DNA]</scope>
    <source>
        <strain evidence="11 12">TGS2-1</strain>
    </source>
</reference>
<dbReference type="Gene3D" id="1.10.10.10">
    <property type="entry name" value="Winged helix-like DNA-binding domain superfamily/Winged helix DNA-binding domain"/>
    <property type="match status" value="1"/>
</dbReference>
<dbReference type="GO" id="GO:0000156">
    <property type="term" value="F:phosphorelay response regulator activity"/>
    <property type="evidence" value="ECO:0007669"/>
    <property type="project" value="TreeGrafter"/>
</dbReference>
<evidence type="ECO:0000313" key="11">
    <source>
        <dbReference type="EMBL" id="TKI58339.1"/>
    </source>
</evidence>
<dbReference type="FunFam" id="3.40.50.2300:FF:000001">
    <property type="entry name" value="DNA-binding response regulator PhoB"/>
    <property type="match status" value="1"/>
</dbReference>
<evidence type="ECO:0000313" key="12">
    <source>
        <dbReference type="Proteomes" id="UP000307841"/>
    </source>
</evidence>
<feature type="domain" description="OmpR/PhoB-type" evidence="10">
    <location>
        <begin position="131"/>
        <end position="230"/>
    </location>
</feature>
<keyword evidence="12" id="KW-1185">Reference proteome</keyword>
<dbReference type="InterPro" id="IPR016032">
    <property type="entry name" value="Sig_transdc_resp-reg_C-effctor"/>
</dbReference>
<evidence type="ECO:0000256" key="6">
    <source>
        <dbReference type="ARBA" id="ARBA00023163"/>
    </source>
</evidence>
<comment type="subcellular location">
    <subcellularLocation>
        <location evidence="1">Cytoplasm</location>
    </subcellularLocation>
</comment>
<dbReference type="SUPFAM" id="SSF52172">
    <property type="entry name" value="CheY-like"/>
    <property type="match status" value="1"/>
</dbReference>
<protein>
    <submittedName>
        <fullName evidence="11">Response regulator transcription factor</fullName>
    </submittedName>
</protein>
<feature type="modified residue" description="4-aspartylphosphate" evidence="7">
    <location>
        <position position="54"/>
    </location>
</feature>
<dbReference type="CDD" id="cd00383">
    <property type="entry name" value="trans_reg_C"/>
    <property type="match status" value="1"/>
</dbReference>
<evidence type="ECO:0000256" key="1">
    <source>
        <dbReference type="ARBA" id="ARBA00004496"/>
    </source>
</evidence>
<dbReference type="InterPro" id="IPR001867">
    <property type="entry name" value="OmpR/PhoB-type_DNA-bd"/>
</dbReference>
<evidence type="ECO:0000259" key="9">
    <source>
        <dbReference type="PROSITE" id="PS50110"/>
    </source>
</evidence>
<dbReference type="Pfam" id="PF00072">
    <property type="entry name" value="Response_reg"/>
    <property type="match status" value="1"/>
</dbReference>
<dbReference type="InterPro" id="IPR001789">
    <property type="entry name" value="Sig_transdc_resp-reg_receiver"/>
</dbReference>
<evidence type="ECO:0000256" key="2">
    <source>
        <dbReference type="ARBA" id="ARBA00022553"/>
    </source>
</evidence>
<dbReference type="PROSITE" id="PS50110">
    <property type="entry name" value="RESPONSE_REGULATORY"/>
    <property type="match status" value="1"/>
</dbReference>
<dbReference type="Pfam" id="PF00486">
    <property type="entry name" value="Trans_reg_C"/>
    <property type="match status" value="1"/>
</dbReference>
<keyword evidence="5 8" id="KW-0238">DNA-binding</keyword>
<dbReference type="GO" id="GO:0032993">
    <property type="term" value="C:protein-DNA complex"/>
    <property type="evidence" value="ECO:0007669"/>
    <property type="project" value="TreeGrafter"/>
</dbReference>
<dbReference type="Proteomes" id="UP000307841">
    <property type="component" value="Unassembled WGS sequence"/>
</dbReference>
<feature type="DNA-binding region" description="OmpR/PhoB-type" evidence="8">
    <location>
        <begin position="131"/>
        <end position="230"/>
    </location>
</feature>
<dbReference type="Gene3D" id="6.10.250.690">
    <property type="match status" value="1"/>
</dbReference>
<keyword evidence="2 7" id="KW-0597">Phosphoprotein</keyword>
<dbReference type="InterPro" id="IPR011006">
    <property type="entry name" value="CheY-like_superfamily"/>
</dbReference>
<dbReference type="GO" id="GO:0000976">
    <property type="term" value="F:transcription cis-regulatory region binding"/>
    <property type="evidence" value="ECO:0007669"/>
    <property type="project" value="TreeGrafter"/>
</dbReference>
<dbReference type="CDD" id="cd17574">
    <property type="entry name" value="REC_OmpR"/>
    <property type="match status" value="1"/>
</dbReference>
<dbReference type="PANTHER" id="PTHR48111:SF2">
    <property type="entry name" value="RESPONSE REGULATOR SAER"/>
    <property type="match status" value="1"/>
</dbReference>
<comment type="caution">
    <text evidence="11">The sequence shown here is derived from an EMBL/GenBank/DDBJ whole genome shotgun (WGS) entry which is preliminary data.</text>
</comment>
<sequence>MTKYQVLVVDDEEEIRDAIEIYLKNESMTVFKASNGQEALDVLEREDIQLILMDIMMPKMDGMTATFQIRQKKNIPIIMLSAKSEDTDKILGLNIGADDYVTKPFNPLELIARVKSQLRRFTNLGSAQMTEDELQVRGLTLNKSTKNVAIDGNEVRLTATEYKILELLMENKGRVFSIEEIYERVWREPYMNAENTVAVHVRRIREKIEINPKEPKYLKVVWGIGYKIEK</sequence>
<evidence type="ECO:0000256" key="5">
    <source>
        <dbReference type="ARBA" id="ARBA00023125"/>
    </source>
</evidence>
<evidence type="ECO:0000256" key="8">
    <source>
        <dbReference type="PROSITE-ProRule" id="PRU01091"/>
    </source>
</evidence>
<keyword evidence="3" id="KW-0902">Two-component regulatory system</keyword>
<evidence type="ECO:0000256" key="4">
    <source>
        <dbReference type="ARBA" id="ARBA00023015"/>
    </source>
</evidence>
<dbReference type="FunFam" id="1.10.10.10:FF:000018">
    <property type="entry name" value="DNA-binding response regulator ResD"/>
    <property type="match status" value="1"/>
</dbReference>
<feature type="domain" description="Response regulatory" evidence="9">
    <location>
        <begin position="5"/>
        <end position="118"/>
    </location>
</feature>
<dbReference type="AlphaFoldDB" id="A0A4U2YC52"/>
<dbReference type="PROSITE" id="PS51755">
    <property type="entry name" value="OMPR_PHOB"/>
    <property type="match status" value="1"/>
</dbReference>
<organism evidence="11 12">
    <name type="scientific">Brevibacillus antibioticus</name>
    <dbReference type="NCBI Taxonomy" id="2570228"/>
    <lineage>
        <taxon>Bacteria</taxon>
        <taxon>Bacillati</taxon>
        <taxon>Bacillota</taxon>
        <taxon>Bacilli</taxon>
        <taxon>Bacillales</taxon>
        <taxon>Paenibacillaceae</taxon>
        <taxon>Brevibacillus</taxon>
    </lineage>
</organism>
<dbReference type="SMART" id="SM00448">
    <property type="entry name" value="REC"/>
    <property type="match status" value="1"/>
</dbReference>
<dbReference type="SUPFAM" id="SSF46894">
    <property type="entry name" value="C-terminal effector domain of the bipartite response regulators"/>
    <property type="match status" value="1"/>
</dbReference>
<keyword evidence="4" id="KW-0805">Transcription regulation</keyword>
<evidence type="ECO:0000259" key="10">
    <source>
        <dbReference type="PROSITE" id="PS51755"/>
    </source>
</evidence>
<dbReference type="OrthoDB" id="9790442at2"/>
<keyword evidence="6" id="KW-0804">Transcription</keyword>
<gene>
    <name evidence="11" type="ORF">E8L90_24715</name>
</gene>
<dbReference type="GO" id="GO:0006355">
    <property type="term" value="P:regulation of DNA-templated transcription"/>
    <property type="evidence" value="ECO:0007669"/>
    <property type="project" value="InterPro"/>
</dbReference>
<dbReference type="Gene3D" id="3.40.50.2300">
    <property type="match status" value="1"/>
</dbReference>
<evidence type="ECO:0000256" key="3">
    <source>
        <dbReference type="ARBA" id="ARBA00023012"/>
    </source>
</evidence>
<accession>A0A4U2YC52</accession>
<dbReference type="RefSeq" id="WP_137031773.1">
    <property type="nucleotide sequence ID" value="NZ_SZNK01000001.1"/>
</dbReference>
<dbReference type="SMART" id="SM00862">
    <property type="entry name" value="Trans_reg_C"/>
    <property type="match status" value="1"/>
</dbReference>
<name>A0A4U2YC52_9BACL</name>